<proteinExistence type="predicted"/>
<gene>
    <name evidence="2" type="ORF">IXB50_01890</name>
</gene>
<keyword evidence="3" id="KW-1185">Reference proteome</keyword>
<protein>
    <submittedName>
        <fullName evidence="2">Uncharacterized protein</fullName>
    </submittedName>
</protein>
<dbReference type="RefSeq" id="WP_215607247.1">
    <property type="nucleotide sequence ID" value="NZ_JADOES010000003.1"/>
</dbReference>
<name>A0A947GGI9_9CYAN</name>
<reference evidence="2" key="2">
    <citation type="journal article" date="2021" name="Mar. Drugs">
        <title>Genome Reduction and Secondary Metabolism of the Marine Sponge-Associated Cyanobacterium Leptothoe.</title>
        <authorList>
            <person name="Konstantinou D."/>
            <person name="Popin R.V."/>
            <person name="Fewer D.P."/>
            <person name="Sivonen K."/>
            <person name="Gkelis S."/>
        </authorList>
    </citation>
    <scope>NUCLEOTIDE SEQUENCE</scope>
    <source>
        <strain evidence="2">TAU-MAC 1115</strain>
    </source>
</reference>
<dbReference type="AlphaFoldDB" id="A0A947GGI9"/>
<evidence type="ECO:0000313" key="2">
    <source>
        <dbReference type="EMBL" id="MBT9314173.1"/>
    </source>
</evidence>
<dbReference type="Proteomes" id="UP000717364">
    <property type="component" value="Unassembled WGS sequence"/>
</dbReference>
<comment type="caution">
    <text evidence="2">The sequence shown here is derived from an EMBL/GenBank/DDBJ whole genome shotgun (WGS) entry which is preliminary data.</text>
</comment>
<reference evidence="2" key="1">
    <citation type="submission" date="2020-11" db="EMBL/GenBank/DDBJ databases">
        <authorList>
            <person name="Konstantinou D."/>
            <person name="Gkelis S."/>
            <person name="Popin R."/>
            <person name="Fewer D."/>
            <person name="Sivonen K."/>
        </authorList>
    </citation>
    <scope>NUCLEOTIDE SEQUENCE</scope>
    <source>
        <strain evidence="2">TAU-MAC 1115</strain>
    </source>
</reference>
<dbReference type="EMBL" id="JADOES010000003">
    <property type="protein sequence ID" value="MBT9314173.1"/>
    <property type="molecule type" value="Genomic_DNA"/>
</dbReference>
<evidence type="ECO:0000256" key="1">
    <source>
        <dbReference type="SAM" id="MobiDB-lite"/>
    </source>
</evidence>
<feature type="region of interest" description="Disordered" evidence="1">
    <location>
        <begin position="22"/>
        <end position="55"/>
    </location>
</feature>
<feature type="compositionally biased region" description="Polar residues" evidence="1">
    <location>
        <begin position="22"/>
        <end position="47"/>
    </location>
</feature>
<accession>A0A947GGI9</accession>
<evidence type="ECO:0000313" key="3">
    <source>
        <dbReference type="Proteomes" id="UP000717364"/>
    </source>
</evidence>
<organism evidence="2 3">
    <name type="scientific">Leptothoe spongobia TAU-MAC 1115</name>
    <dbReference type="NCBI Taxonomy" id="1967444"/>
    <lineage>
        <taxon>Bacteria</taxon>
        <taxon>Bacillati</taxon>
        <taxon>Cyanobacteriota</taxon>
        <taxon>Cyanophyceae</taxon>
        <taxon>Nodosilineales</taxon>
        <taxon>Cymatolegaceae</taxon>
        <taxon>Leptothoe</taxon>
        <taxon>Leptothoe spongobia</taxon>
    </lineage>
</organism>
<sequence>MASSSLVDPRINRLESQVRSLQSQVTRLQSQLPRASNSRTAPQSTSPRPEEPSFDQQFDTLAILIIELQERVSVLEARIDATTSASD</sequence>